<evidence type="ECO:0000313" key="1">
    <source>
        <dbReference type="EMBL" id="GGC98690.1"/>
    </source>
</evidence>
<organism evidence="1 2">
    <name type="scientific">Undibacterium terreum</name>
    <dbReference type="NCBI Taxonomy" id="1224302"/>
    <lineage>
        <taxon>Bacteria</taxon>
        <taxon>Pseudomonadati</taxon>
        <taxon>Pseudomonadota</taxon>
        <taxon>Betaproteobacteria</taxon>
        <taxon>Burkholderiales</taxon>
        <taxon>Oxalobacteraceae</taxon>
        <taxon>Undibacterium</taxon>
    </lineage>
</organism>
<keyword evidence="2" id="KW-1185">Reference proteome</keyword>
<sequence>MEELEKEIQAKVRSALGKPSPHIPSDIQSISSIYCDIYTQATYAEQDGLTQICGLGFGKALEVLIKDYAIFENPGDSEKIKKATLAECINNIKDDSIKGSSDLARALRNDETHYIKKYNSHDTKDLKGLIQIAMTLIEQAISRKKVDAEIERIRQKMEKDRNAN</sequence>
<dbReference type="Proteomes" id="UP000637423">
    <property type="component" value="Unassembled WGS sequence"/>
</dbReference>
<evidence type="ECO:0008006" key="3">
    <source>
        <dbReference type="Google" id="ProtNLM"/>
    </source>
</evidence>
<proteinExistence type="predicted"/>
<gene>
    <name evidence="1" type="ORF">GCM10011396_52780</name>
</gene>
<comment type="caution">
    <text evidence="1">The sequence shown here is derived from an EMBL/GenBank/DDBJ whole genome shotgun (WGS) entry which is preliminary data.</text>
</comment>
<protein>
    <recommendedName>
        <fullName evidence="3">DUF4145 domain-containing protein</fullName>
    </recommendedName>
</protein>
<dbReference type="EMBL" id="BMED01000008">
    <property type="protein sequence ID" value="GGC98690.1"/>
    <property type="molecule type" value="Genomic_DNA"/>
</dbReference>
<accession>A0A916V011</accession>
<name>A0A916V011_9BURK</name>
<dbReference type="AlphaFoldDB" id="A0A916V011"/>
<reference evidence="1" key="1">
    <citation type="journal article" date="2014" name="Int. J. Syst. Evol. Microbiol.">
        <title>Complete genome sequence of Corynebacterium casei LMG S-19264T (=DSM 44701T), isolated from a smear-ripened cheese.</title>
        <authorList>
            <consortium name="US DOE Joint Genome Institute (JGI-PGF)"/>
            <person name="Walter F."/>
            <person name="Albersmeier A."/>
            <person name="Kalinowski J."/>
            <person name="Ruckert C."/>
        </authorList>
    </citation>
    <scope>NUCLEOTIDE SEQUENCE</scope>
    <source>
        <strain evidence="1">CGMCC 1.10998</strain>
    </source>
</reference>
<evidence type="ECO:0000313" key="2">
    <source>
        <dbReference type="Proteomes" id="UP000637423"/>
    </source>
</evidence>
<reference evidence="1" key="2">
    <citation type="submission" date="2020-09" db="EMBL/GenBank/DDBJ databases">
        <authorList>
            <person name="Sun Q."/>
            <person name="Zhou Y."/>
        </authorList>
    </citation>
    <scope>NUCLEOTIDE SEQUENCE</scope>
    <source>
        <strain evidence="1">CGMCC 1.10998</strain>
    </source>
</reference>